<evidence type="ECO:0000256" key="7">
    <source>
        <dbReference type="ARBA" id="ARBA00023136"/>
    </source>
</evidence>
<evidence type="ECO:0000256" key="6">
    <source>
        <dbReference type="ARBA" id="ARBA00023098"/>
    </source>
</evidence>
<feature type="compositionally biased region" description="Basic and acidic residues" evidence="11">
    <location>
        <begin position="240"/>
        <end position="251"/>
    </location>
</feature>
<organism evidence="12 13">
    <name type="scientific">Comamonas brasiliensis</name>
    <dbReference type="NCBI Taxonomy" id="1812482"/>
    <lineage>
        <taxon>Bacteria</taxon>
        <taxon>Pseudomonadati</taxon>
        <taxon>Pseudomonadota</taxon>
        <taxon>Betaproteobacteria</taxon>
        <taxon>Burkholderiales</taxon>
        <taxon>Comamonadaceae</taxon>
        <taxon>Comamonas</taxon>
    </lineage>
</organism>
<keyword evidence="3 10" id="KW-0808">Transferase</keyword>
<evidence type="ECO:0000256" key="5">
    <source>
        <dbReference type="ARBA" id="ARBA00022989"/>
    </source>
</evidence>
<evidence type="ECO:0000256" key="9">
    <source>
        <dbReference type="ARBA" id="ARBA00023264"/>
    </source>
</evidence>
<comment type="subcellular location">
    <subcellularLocation>
        <location evidence="10">Cell membrane</location>
        <topology evidence="10">Multi-pass membrane protein</topology>
    </subcellularLocation>
</comment>
<evidence type="ECO:0000313" key="13">
    <source>
        <dbReference type="Proteomes" id="UP001647436"/>
    </source>
</evidence>
<protein>
    <recommendedName>
        <fullName evidence="10">Glycerol-3-phosphate acyltransferase</fullName>
    </recommendedName>
    <alternativeName>
        <fullName evidence="10">Acyl-PO4 G3P acyltransferase</fullName>
    </alternativeName>
    <alternativeName>
        <fullName evidence="10">Acyl-phosphate--glycerol-3-phosphate acyltransferase</fullName>
    </alternativeName>
    <alternativeName>
        <fullName evidence="10">G3P acyltransferase</fullName>
        <shortName evidence="10">GPAT</shortName>
        <ecNumber evidence="10">2.3.1.275</ecNumber>
    </alternativeName>
    <alternativeName>
        <fullName evidence="10">Lysophosphatidic acid synthase</fullName>
        <shortName evidence="10">LPA synthase</shortName>
    </alternativeName>
</protein>
<evidence type="ECO:0000256" key="11">
    <source>
        <dbReference type="SAM" id="MobiDB-lite"/>
    </source>
</evidence>
<keyword evidence="9 10" id="KW-1208">Phospholipid metabolism</keyword>
<dbReference type="HAMAP" id="MF_01043">
    <property type="entry name" value="PlsY"/>
    <property type="match status" value="1"/>
</dbReference>
<dbReference type="PANTHER" id="PTHR30309:SF0">
    <property type="entry name" value="GLYCEROL-3-PHOSPHATE ACYLTRANSFERASE-RELATED"/>
    <property type="match status" value="1"/>
</dbReference>
<dbReference type="NCBIfam" id="TIGR00023">
    <property type="entry name" value="glycerol-3-phosphate 1-O-acyltransferase PlsY"/>
    <property type="match status" value="1"/>
</dbReference>
<keyword evidence="7 10" id="KW-0472">Membrane</keyword>
<feature type="transmembrane region" description="Helical" evidence="10">
    <location>
        <begin position="12"/>
        <end position="29"/>
    </location>
</feature>
<dbReference type="GO" id="GO:0016746">
    <property type="term" value="F:acyltransferase activity"/>
    <property type="evidence" value="ECO:0007669"/>
    <property type="project" value="UniProtKB-KW"/>
</dbReference>
<dbReference type="EC" id="2.3.1.275" evidence="10"/>
<keyword evidence="8 10" id="KW-0594">Phospholipid biosynthesis</keyword>
<comment type="function">
    <text evidence="10">Catalyzes the transfer of an acyl group from acyl-phosphate (acyl-PO(4)) to glycerol-3-phosphate (G3P) to form lysophosphatidic acid (LPA). This enzyme utilizes acyl-phosphate as fatty acyl donor, but not acyl-CoA or acyl-ACP.</text>
</comment>
<comment type="subunit">
    <text evidence="10">Probably interacts with PlsX.</text>
</comment>
<comment type="similarity">
    <text evidence="10">Belongs to the PlsY family.</text>
</comment>
<dbReference type="EMBL" id="JAANES010000001">
    <property type="protein sequence ID" value="MBS3017852.1"/>
    <property type="molecule type" value="Genomic_DNA"/>
</dbReference>
<name>A0ABS5LNB4_9BURK</name>
<dbReference type="PANTHER" id="PTHR30309">
    <property type="entry name" value="INNER MEMBRANE PROTEIN YGIH"/>
    <property type="match status" value="1"/>
</dbReference>
<evidence type="ECO:0000256" key="1">
    <source>
        <dbReference type="ARBA" id="ARBA00022475"/>
    </source>
</evidence>
<feature type="transmembrane region" description="Helical" evidence="10">
    <location>
        <begin position="151"/>
        <end position="178"/>
    </location>
</feature>
<dbReference type="Pfam" id="PF02660">
    <property type="entry name" value="G3P_acyltransf"/>
    <property type="match status" value="1"/>
</dbReference>
<evidence type="ECO:0000256" key="10">
    <source>
        <dbReference type="HAMAP-Rule" id="MF_01043"/>
    </source>
</evidence>
<feature type="transmembrane region" description="Helical" evidence="10">
    <location>
        <begin position="212"/>
        <end position="228"/>
    </location>
</feature>
<dbReference type="InterPro" id="IPR003811">
    <property type="entry name" value="G3P_acylTferase_PlsY"/>
</dbReference>
<keyword evidence="2 10" id="KW-0444">Lipid biosynthesis</keyword>
<proteinExistence type="inferred from homology"/>
<feature type="region of interest" description="Disordered" evidence="11">
    <location>
        <begin position="240"/>
        <end position="266"/>
    </location>
</feature>
<keyword evidence="12" id="KW-0012">Acyltransferase</keyword>
<evidence type="ECO:0000256" key="3">
    <source>
        <dbReference type="ARBA" id="ARBA00022679"/>
    </source>
</evidence>
<keyword evidence="1 10" id="KW-1003">Cell membrane</keyword>
<keyword evidence="4 10" id="KW-0812">Transmembrane</keyword>
<keyword evidence="5 10" id="KW-1133">Transmembrane helix</keyword>
<keyword evidence="6 10" id="KW-0443">Lipid metabolism</keyword>
<evidence type="ECO:0000256" key="4">
    <source>
        <dbReference type="ARBA" id="ARBA00022692"/>
    </source>
</evidence>
<comment type="pathway">
    <text evidence="10">Lipid metabolism; phospholipid metabolism.</text>
</comment>
<dbReference type="Proteomes" id="UP001647436">
    <property type="component" value="Unassembled WGS sequence"/>
</dbReference>
<feature type="transmembrane region" description="Helical" evidence="10">
    <location>
        <begin position="124"/>
        <end position="145"/>
    </location>
</feature>
<feature type="transmembrane region" description="Helical" evidence="10">
    <location>
        <begin position="41"/>
        <end position="63"/>
    </location>
</feature>
<feature type="transmembrane region" description="Helical" evidence="10">
    <location>
        <begin position="185"/>
        <end position="206"/>
    </location>
</feature>
<sequence length="266" mass="27698">MTVYKPPCLIRVAQVVTTIGAVDLGWRALGPVSGRGIPLNALYPVIAVIAAYLIGSLSFAVIVSRVMGLNDPRTYGSGNPGATNVLRSGSKAAAAVTLLLDALKGLVPVVLVKAFGEPFGLGDSTVALAGLAAFLGHLYPVFFGFKGGKGVATALGVLLGISGWLGLATALTWVIVAVFFRYSSLAALVASVFAPVYYVLCSGIVWDAETPITAAIVVMAILLVWRHRENIQRLIAGKESRLGQKKAEGSKPAEGAARKSGKSKHR</sequence>
<comment type="caution">
    <text evidence="12">The sequence shown here is derived from an EMBL/GenBank/DDBJ whole genome shotgun (WGS) entry which is preliminary data.</text>
</comment>
<evidence type="ECO:0000313" key="12">
    <source>
        <dbReference type="EMBL" id="MBS3017852.1"/>
    </source>
</evidence>
<dbReference type="SMART" id="SM01207">
    <property type="entry name" value="G3P_acyltransf"/>
    <property type="match status" value="1"/>
</dbReference>
<comment type="catalytic activity">
    <reaction evidence="10">
        <text>an acyl phosphate + sn-glycerol 3-phosphate = a 1-acyl-sn-glycero-3-phosphate + phosphate</text>
        <dbReference type="Rhea" id="RHEA:34075"/>
        <dbReference type="ChEBI" id="CHEBI:43474"/>
        <dbReference type="ChEBI" id="CHEBI:57597"/>
        <dbReference type="ChEBI" id="CHEBI:57970"/>
        <dbReference type="ChEBI" id="CHEBI:59918"/>
        <dbReference type="EC" id="2.3.1.275"/>
    </reaction>
</comment>
<evidence type="ECO:0000256" key="8">
    <source>
        <dbReference type="ARBA" id="ARBA00023209"/>
    </source>
</evidence>
<evidence type="ECO:0000256" key="2">
    <source>
        <dbReference type="ARBA" id="ARBA00022516"/>
    </source>
</evidence>
<keyword evidence="13" id="KW-1185">Reference proteome</keyword>
<accession>A0ABS5LNB4</accession>
<reference evidence="12 13" key="1">
    <citation type="submission" date="2020-03" db="EMBL/GenBank/DDBJ databases">
        <title>The role of nitrogen metabolism on polyethylene biodegradation.</title>
        <authorList>
            <person name="Peixoto J."/>
            <person name="Vizzotto C.S."/>
            <person name="Ramos A."/>
            <person name="Alves G."/>
            <person name="Steindorff A."/>
            <person name="Kruger R."/>
        </authorList>
    </citation>
    <scope>NUCLEOTIDE SEQUENCE [LARGE SCALE GENOMIC DNA]</scope>
    <source>
        <strain evidence="12 13">PE63</strain>
    </source>
</reference>
<gene>
    <name evidence="10 12" type="primary">plsY</name>
    <name evidence="12" type="ORF">DJFAAGMI_00580</name>
</gene>